<dbReference type="Pfam" id="PF01774">
    <property type="entry name" value="UreD"/>
    <property type="match status" value="1"/>
</dbReference>
<evidence type="ECO:0000313" key="4">
    <source>
        <dbReference type="EMBL" id="OLF08364.1"/>
    </source>
</evidence>
<name>A0A7Z0WJQ0_9PSEU</name>
<dbReference type="HAMAP" id="MF_01384">
    <property type="entry name" value="UreD"/>
    <property type="match status" value="1"/>
</dbReference>
<sequence length="247" mass="25993">MRSEAILEVERLADGTTTIRELRSEPPTRLIPRRSAVPSRDGGVTVRTVASAAGPLGGDHLRLRVRVGAGAHLRLIGTGATLALPGPHGEPSTSTVHLRIDPGGRLEYLPDETIVCAGADHHTELRADIAAGGEFRQREILILGRHAEPPGRLTTGTYLTRAGRPLLRQTLDLTDRRLLASPGYLVGNKVLATEIVVDDRTPPGPAAGDGWSLTPLAGGGALATALGPEHVTAVHRLAAALDGTRLR</sequence>
<proteinExistence type="inferred from homology"/>
<evidence type="ECO:0000256" key="2">
    <source>
        <dbReference type="ARBA" id="ARBA00023186"/>
    </source>
</evidence>
<comment type="function">
    <text evidence="3">Required for maturation of urease via the functional incorporation of the urease nickel metallocenter.</text>
</comment>
<evidence type="ECO:0000256" key="3">
    <source>
        <dbReference type="HAMAP-Rule" id="MF_01384"/>
    </source>
</evidence>
<comment type="caution">
    <text evidence="4">The sequence shown here is derived from an EMBL/GenBank/DDBJ whole genome shotgun (WGS) entry which is preliminary data.</text>
</comment>
<dbReference type="PANTHER" id="PTHR33643:SF1">
    <property type="entry name" value="UREASE ACCESSORY PROTEIN D"/>
    <property type="match status" value="1"/>
</dbReference>
<reference evidence="4 5" key="1">
    <citation type="submission" date="2016-12" db="EMBL/GenBank/DDBJ databases">
        <title>The draft genome sequence of Actinophytocola xinjiangensis.</title>
        <authorList>
            <person name="Wang W."/>
            <person name="Yuan L."/>
        </authorList>
    </citation>
    <scope>NUCLEOTIDE SEQUENCE [LARGE SCALE GENOMIC DNA]</scope>
    <source>
        <strain evidence="4 5">CGMCC 4.4663</strain>
    </source>
</reference>
<keyword evidence="3" id="KW-0996">Nickel insertion</keyword>
<dbReference type="EMBL" id="MSIF01000012">
    <property type="protein sequence ID" value="OLF08364.1"/>
    <property type="molecule type" value="Genomic_DNA"/>
</dbReference>
<dbReference type="AlphaFoldDB" id="A0A7Z0WJQ0"/>
<dbReference type="Proteomes" id="UP000185696">
    <property type="component" value="Unassembled WGS sequence"/>
</dbReference>
<dbReference type="GO" id="GO:0005737">
    <property type="term" value="C:cytoplasm"/>
    <property type="evidence" value="ECO:0007669"/>
    <property type="project" value="UniProtKB-SubCell"/>
</dbReference>
<comment type="subunit">
    <text evidence="3">UreD, UreF and UreG form a complex that acts as a GTP-hydrolysis-dependent molecular chaperone, activating the urease apoprotein by helping to assemble the nickel containing metallocenter of UreC. The UreE protein probably delivers the nickel.</text>
</comment>
<comment type="similarity">
    <text evidence="1 3">Belongs to the UreD family.</text>
</comment>
<keyword evidence="3" id="KW-0963">Cytoplasm</keyword>
<dbReference type="OrthoDB" id="8677206at2"/>
<organism evidence="4 5">
    <name type="scientific">Actinophytocola xinjiangensis</name>
    <dbReference type="NCBI Taxonomy" id="485602"/>
    <lineage>
        <taxon>Bacteria</taxon>
        <taxon>Bacillati</taxon>
        <taxon>Actinomycetota</taxon>
        <taxon>Actinomycetes</taxon>
        <taxon>Pseudonocardiales</taxon>
        <taxon>Pseudonocardiaceae</taxon>
    </lineage>
</organism>
<dbReference type="PANTHER" id="PTHR33643">
    <property type="entry name" value="UREASE ACCESSORY PROTEIN D"/>
    <property type="match status" value="1"/>
</dbReference>
<accession>A0A7Z0WJQ0</accession>
<dbReference type="InterPro" id="IPR002669">
    <property type="entry name" value="UreD"/>
</dbReference>
<keyword evidence="5" id="KW-1185">Reference proteome</keyword>
<gene>
    <name evidence="3" type="primary">ureD</name>
    <name evidence="4" type="ORF">BLA60_23350</name>
</gene>
<dbReference type="GO" id="GO:0016151">
    <property type="term" value="F:nickel cation binding"/>
    <property type="evidence" value="ECO:0007669"/>
    <property type="project" value="UniProtKB-UniRule"/>
</dbReference>
<evidence type="ECO:0000256" key="1">
    <source>
        <dbReference type="ARBA" id="ARBA00007177"/>
    </source>
</evidence>
<comment type="subcellular location">
    <subcellularLocation>
        <location evidence="3">Cytoplasm</location>
    </subcellularLocation>
</comment>
<keyword evidence="2 3" id="KW-0143">Chaperone</keyword>
<evidence type="ECO:0000313" key="5">
    <source>
        <dbReference type="Proteomes" id="UP000185696"/>
    </source>
</evidence>
<dbReference type="RefSeq" id="WP_075135106.1">
    <property type="nucleotide sequence ID" value="NZ_MSIF01000012.1"/>
</dbReference>
<protein>
    <recommendedName>
        <fullName evidence="3">Urease accessory protein UreD</fullName>
    </recommendedName>
</protein>